<reference evidence="2" key="1">
    <citation type="journal article" date="2017" name="Nat. Ecol. Evol.">
        <title>Genome expansion and lineage-specific genetic innovations in the forest pathogenic fungi Armillaria.</title>
        <authorList>
            <person name="Sipos G."/>
            <person name="Prasanna A.N."/>
            <person name="Walter M.C."/>
            <person name="O'Connor E."/>
            <person name="Balint B."/>
            <person name="Krizsan K."/>
            <person name="Kiss B."/>
            <person name="Hess J."/>
            <person name="Varga T."/>
            <person name="Slot J."/>
            <person name="Riley R."/>
            <person name="Boka B."/>
            <person name="Rigling D."/>
            <person name="Barry K."/>
            <person name="Lee J."/>
            <person name="Mihaltcheva S."/>
            <person name="LaButti K."/>
            <person name="Lipzen A."/>
            <person name="Waldron R."/>
            <person name="Moloney N.M."/>
            <person name="Sperisen C."/>
            <person name="Kredics L."/>
            <person name="Vagvoelgyi C."/>
            <person name="Patrignani A."/>
            <person name="Fitzpatrick D."/>
            <person name="Nagy I."/>
            <person name="Doyle S."/>
            <person name="Anderson J.B."/>
            <person name="Grigoriev I.V."/>
            <person name="Gueldener U."/>
            <person name="Muensterkoetter M."/>
            <person name="Nagy L.G."/>
        </authorList>
    </citation>
    <scope>NUCLEOTIDE SEQUENCE [LARGE SCALE GENOMIC DNA]</scope>
    <source>
        <strain evidence="2">28-4</strain>
    </source>
</reference>
<sequence length="335" mass="38314">MEMTRSSKLPPRCRYQLMILESGDVLRLLGPDNDDHTNTLPLQLCFAILYSFDASQKGLRHDFNSPLVFDFKDALPNFLDKIYDLIPRMFSRFDKDPSWGELSFPRTPRVFLVAIEFLLHRLSPPEPEYRTIHLSLTAAVGWIRDQMLLSQEATAVTAVLEDILAPYVAPPLNVVSDWMRLFNDTILVYHSLISIAPSASLLGLRSMVDFMTIHLDHWHRPHFYCHPDVAFTMLTNLLAKRMPVAFNLFLENQYLQFLGNCMFREALVPMVSEYVAGIFTMQHGSDGAMDAAALRVHLDYLHNPHNLFTACSILATHGVEDKDRASIFRDIMTLV</sequence>
<keyword evidence="2" id="KW-1185">Reference proteome</keyword>
<gene>
    <name evidence="1" type="ORF">ARMSODRAFT_1013029</name>
</gene>
<evidence type="ECO:0000313" key="1">
    <source>
        <dbReference type="EMBL" id="PBK75588.1"/>
    </source>
</evidence>
<dbReference type="Proteomes" id="UP000218334">
    <property type="component" value="Unassembled WGS sequence"/>
</dbReference>
<proteinExistence type="predicted"/>
<dbReference type="AlphaFoldDB" id="A0A2H3CB70"/>
<organism evidence="1 2">
    <name type="scientific">Armillaria solidipes</name>
    <dbReference type="NCBI Taxonomy" id="1076256"/>
    <lineage>
        <taxon>Eukaryota</taxon>
        <taxon>Fungi</taxon>
        <taxon>Dikarya</taxon>
        <taxon>Basidiomycota</taxon>
        <taxon>Agaricomycotina</taxon>
        <taxon>Agaricomycetes</taxon>
        <taxon>Agaricomycetidae</taxon>
        <taxon>Agaricales</taxon>
        <taxon>Marasmiineae</taxon>
        <taxon>Physalacriaceae</taxon>
        <taxon>Armillaria</taxon>
    </lineage>
</organism>
<protein>
    <submittedName>
        <fullName evidence="1">Uncharacterized protein</fullName>
    </submittedName>
</protein>
<accession>A0A2H3CB70</accession>
<name>A0A2H3CB70_9AGAR</name>
<evidence type="ECO:0000313" key="2">
    <source>
        <dbReference type="Proteomes" id="UP000218334"/>
    </source>
</evidence>
<dbReference type="EMBL" id="KZ293417">
    <property type="protein sequence ID" value="PBK75588.1"/>
    <property type="molecule type" value="Genomic_DNA"/>
</dbReference>